<dbReference type="InterPro" id="IPR003439">
    <property type="entry name" value="ABC_transporter-like_ATP-bd"/>
</dbReference>
<evidence type="ECO:0000259" key="5">
    <source>
        <dbReference type="PROSITE" id="PS50893"/>
    </source>
</evidence>
<dbReference type="SMART" id="SM00382">
    <property type="entry name" value="AAA"/>
    <property type="match status" value="1"/>
</dbReference>
<gene>
    <name evidence="6" type="ORF">LL252_13365</name>
</gene>
<dbReference type="SUPFAM" id="SSF52540">
    <property type="entry name" value="P-loop containing nucleoside triphosphate hydrolases"/>
    <property type="match status" value="1"/>
</dbReference>
<dbReference type="PANTHER" id="PTHR24220">
    <property type="entry name" value="IMPORT ATP-BINDING PROTEIN"/>
    <property type="match status" value="1"/>
</dbReference>
<evidence type="ECO:0000313" key="6">
    <source>
        <dbReference type="EMBL" id="MCC4309559.1"/>
    </source>
</evidence>
<evidence type="ECO:0000256" key="3">
    <source>
        <dbReference type="ARBA" id="ARBA00022741"/>
    </source>
</evidence>
<dbReference type="PROSITE" id="PS50893">
    <property type="entry name" value="ABC_TRANSPORTER_2"/>
    <property type="match status" value="1"/>
</dbReference>
<dbReference type="Gene3D" id="3.40.50.300">
    <property type="entry name" value="P-loop containing nucleotide triphosphate hydrolases"/>
    <property type="match status" value="1"/>
</dbReference>
<dbReference type="InterPro" id="IPR003593">
    <property type="entry name" value="AAA+_ATPase"/>
</dbReference>
<dbReference type="CDD" id="cd03255">
    <property type="entry name" value="ABC_MJ0796_LolCDE_FtsE"/>
    <property type="match status" value="1"/>
</dbReference>
<organism evidence="6 7">
    <name type="scientific">Alloalcanivorax marinus</name>
    <dbReference type="NCBI Taxonomy" id="1177169"/>
    <lineage>
        <taxon>Bacteria</taxon>
        <taxon>Pseudomonadati</taxon>
        <taxon>Pseudomonadota</taxon>
        <taxon>Gammaproteobacteria</taxon>
        <taxon>Oceanospirillales</taxon>
        <taxon>Alcanivoracaceae</taxon>
        <taxon>Alloalcanivorax</taxon>
    </lineage>
</organism>
<feature type="domain" description="ABC transporter" evidence="5">
    <location>
        <begin position="7"/>
        <end position="224"/>
    </location>
</feature>
<dbReference type="InterPro" id="IPR017911">
    <property type="entry name" value="MacB-like_ATP-bd"/>
</dbReference>
<dbReference type="RefSeq" id="WP_228234376.1">
    <property type="nucleotide sequence ID" value="NZ_JAJGNA010000018.1"/>
</dbReference>
<evidence type="ECO:0000256" key="2">
    <source>
        <dbReference type="ARBA" id="ARBA00022448"/>
    </source>
</evidence>
<dbReference type="GO" id="GO:0022857">
    <property type="term" value="F:transmembrane transporter activity"/>
    <property type="evidence" value="ECO:0007669"/>
    <property type="project" value="TreeGrafter"/>
</dbReference>
<dbReference type="EMBL" id="JAJGNA010000018">
    <property type="protein sequence ID" value="MCC4309559.1"/>
    <property type="molecule type" value="Genomic_DNA"/>
</dbReference>
<dbReference type="Pfam" id="PF00005">
    <property type="entry name" value="ABC_tran"/>
    <property type="match status" value="1"/>
</dbReference>
<dbReference type="PANTHER" id="PTHR24220:SF689">
    <property type="entry name" value="LIPOPROTEIN-RELEASING SYSTEM ATP-BINDING PROTEIN LOLD"/>
    <property type="match status" value="1"/>
</dbReference>
<keyword evidence="2" id="KW-0813">Transport</keyword>
<keyword evidence="4 6" id="KW-0067">ATP-binding</keyword>
<comment type="caution">
    <text evidence="6">The sequence shown here is derived from an EMBL/GenBank/DDBJ whole genome shotgun (WGS) entry which is preliminary data.</text>
</comment>
<dbReference type="GO" id="GO:0016887">
    <property type="term" value="F:ATP hydrolysis activity"/>
    <property type="evidence" value="ECO:0007669"/>
    <property type="project" value="InterPro"/>
</dbReference>
<name>A0A9Q3UQB2_9GAMM</name>
<dbReference type="GO" id="GO:0005524">
    <property type="term" value="F:ATP binding"/>
    <property type="evidence" value="ECO:0007669"/>
    <property type="project" value="UniProtKB-KW"/>
</dbReference>
<evidence type="ECO:0000313" key="7">
    <source>
        <dbReference type="Proteomes" id="UP001108027"/>
    </source>
</evidence>
<keyword evidence="3" id="KW-0547">Nucleotide-binding</keyword>
<protein>
    <submittedName>
        <fullName evidence="6">ATP-binding cassette domain-containing protein</fullName>
    </submittedName>
</protein>
<evidence type="ECO:0000256" key="1">
    <source>
        <dbReference type="ARBA" id="ARBA00005417"/>
    </source>
</evidence>
<proteinExistence type="inferred from homology"/>
<accession>A0A9Q3UQB2</accession>
<dbReference type="InterPro" id="IPR015854">
    <property type="entry name" value="ABC_transpr_LolD-like"/>
</dbReference>
<dbReference type="Proteomes" id="UP001108027">
    <property type="component" value="Unassembled WGS sequence"/>
</dbReference>
<dbReference type="GO" id="GO:0005886">
    <property type="term" value="C:plasma membrane"/>
    <property type="evidence" value="ECO:0007669"/>
    <property type="project" value="TreeGrafter"/>
</dbReference>
<dbReference type="InterPro" id="IPR017871">
    <property type="entry name" value="ABC_transporter-like_CS"/>
</dbReference>
<keyword evidence="7" id="KW-1185">Reference proteome</keyword>
<dbReference type="PROSITE" id="PS00211">
    <property type="entry name" value="ABC_TRANSPORTER_1"/>
    <property type="match status" value="1"/>
</dbReference>
<dbReference type="InterPro" id="IPR027417">
    <property type="entry name" value="P-loop_NTPase"/>
</dbReference>
<reference evidence="6" key="1">
    <citation type="submission" date="2021-10" db="EMBL/GenBank/DDBJ databases">
        <title>The diversity and Nitrogen Metabolism of Culturable Nitrate-Utilizing Bacteria Within the Oxygen Minimum Zone of the Changjiang (Yangtze River)Estuary.</title>
        <authorList>
            <person name="Zhang D."/>
            <person name="Zheng J."/>
            <person name="Liu S."/>
            <person name="He W."/>
        </authorList>
    </citation>
    <scope>NUCLEOTIDE SEQUENCE</scope>
    <source>
        <strain evidence="6">FXH-223</strain>
    </source>
</reference>
<comment type="similarity">
    <text evidence="1">Belongs to the ABC transporter superfamily.</text>
</comment>
<dbReference type="AlphaFoldDB" id="A0A9Q3UQB2"/>
<sequence length="224" mass="23924">MASTPVLDARQLSKTVPAPEGTLTLLDDIHLTLNPGDSLAITGPSGSGKSTLLGLLAGLDVPSAGEVRLRGEPFSALDEGGRAALRGRYCSFVFQAFHLVADLNALENVQLPLEIAGAARARERARHWLERVGLGHRERHFPAQLSGGEQQRVALARAFAVEPDLLFADEPTGSLDRANGDQVAQLLFDLNRDHGTALVLVTHDPALAAHCAHHHELVEGRLNA</sequence>
<evidence type="ECO:0000256" key="4">
    <source>
        <dbReference type="ARBA" id="ARBA00022840"/>
    </source>
</evidence>